<comment type="caution">
    <text evidence="6">The sequence shown here is derived from an EMBL/GenBank/DDBJ whole genome shotgun (WGS) entry which is preliminary data.</text>
</comment>
<gene>
    <name evidence="6" type="ORF">FB561_7092</name>
</gene>
<dbReference type="NCBIfam" id="NF012211">
    <property type="entry name" value="tand_rpt_95"/>
    <property type="match status" value="1"/>
</dbReference>
<dbReference type="NCBIfam" id="TIGR04225">
    <property type="entry name" value="CshA_fibril_rpt"/>
    <property type="match status" value="13"/>
</dbReference>
<keyword evidence="3" id="KW-0732">Signal</keyword>
<evidence type="ECO:0000313" key="6">
    <source>
        <dbReference type="EMBL" id="TWD73204.1"/>
    </source>
</evidence>
<feature type="domain" description="CshA" evidence="4">
    <location>
        <begin position="1152"/>
        <end position="1254"/>
    </location>
</feature>
<feature type="domain" description="CshA" evidence="4">
    <location>
        <begin position="411"/>
        <end position="506"/>
    </location>
</feature>
<dbReference type="OrthoDB" id="3795101at2"/>
<reference evidence="6 7" key="1">
    <citation type="submission" date="2019-06" db="EMBL/GenBank/DDBJ databases">
        <title>Sequencing the genomes of 1000 actinobacteria strains.</title>
        <authorList>
            <person name="Klenk H.-P."/>
        </authorList>
    </citation>
    <scope>NUCLEOTIDE SEQUENCE [LARGE SCALE GENOMIC DNA]</scope>
    <source>
        <strain evidence="6 7">DSM 24683</strain>
    </source>
</reference>
<organism evidence="6 7">
    <name type="scientific">Kribbella amoyensis</name>
    <dbReference type="NCBI Taxonomy" id="996641"/>
    <lineage>
        <taxon>Bacteria</taxon>
        <taxon>Bacillati</taxon>
        <taxon>Actinomycetota</taxon>
        <taxon>Actinomycetes</taxon>
        <taxon>Propionibacteriales</taxon>
        <taxon>Kribbellaceae</taxon>
        <taxon>Kribbella</taxon>
    </lineage>
</organism>
<feature type="region of interest" description="Disordered" evidence="1">
    <location>
        <begin position="726"/>
        <end position="756"/>
    </location>
</feature>
<dbReference type="EMBL" id="VIVK01000003">
    <property type="protein sequence ID" value="TWD73204.1"/>
    <property type="molecule type" value="Genomic_DNA"/>
</dbReference>
<sequence length="1938" mass="197861">MAGWKSGGRWLAVVLVLAVSAPTATAYQVPVAPFGQGDTATATMPGSRLTQTIAVRGATELLDATTAGVRGTTATTYAPAIARTTPAQDLVVNTGTCAATGSCGDRGTVTITFSQPVRDPVLHLAGIGGAATRTVNGRPSAQSELHSVLKLATAGLSLRKVGQGNNLAVTSDTITAANPDAGPNCVNTDTGGGPEASATAACGSVQVNGVVTSVAFDVTAVFTKNPKLPAFNTPTSGDVFSIVASTGEDFGDAPASYGAAWSVLSDVRLGAEATADNAEVANATAGPAMPDAGDDGATFEHLLVTAKSYSVPVTLSGASKPGRVCGWIDLDGDGKFQPAERSCATFAAGQSAATLNWSDFPRPKPGTTSARVRVGYTAAQVESPTGAADAGEVEDHLVVIAPPPPPVAADDQATTPFDTGVSTDVLGNDRAGDPSTPLRPASLCLVAGDTCKQWIAVAGQGKYVAKPDGRIDFDPVPGFVGRGKPVTYRVADSNGATATALYTVTVALPDKPVATPDTATTAQNVSLTLRPLTNDKPAAGVTFDPRSLVLRDPADAKFKPKVTIPAEGTYTVKPAGVVDFVPLPRFTGVATTIGYRVTDSTKQTAESTLLVTVTAVTPKALGDSVGTPFDTAVVASVLDNDLPGSADAPLNPATLRLVDPATGNPADKVTVSREGNYQVLDGKVTFSPVSGFQGSTTALTYQVLDKNGTPARAELVVSVAAPGPPVANPDTVTTPQGRPISVPVLDNDKPGPTGSTLVPGSVRLVPPTRGTPGTSLVVPGQGRYAAMPDGRIRFDPVPTFHGKATAVAYQVADGNGSVGRSMLTVEVDRVQPDATDDTAATEYDKTITVSVLANDTSGDPAVPLVPSSVRLIDPVGGGAKSVVTVAGQATYKAQADGTVEVDPLPSFTGVGTALTYSVTDVNGTTARATLTVTIAKPSPPTAEPDEVSTKQGVPVTLQPLANDTAGRGTALDPASLVLVDPADGSPKKLVTVAGQGRYQVMPDGRVWFAPGPAFTGAATRIGYRVADRFGQPARSTLAITVAAVQPVAVDDNTTTPYDTVATVKVLANDKAGDASAPLVPAGLVLKDPADGAFKTAVTLPKEGTFTVRAGTVVFDPLPSFTGSATELTYRVADRNGTTTTAVLRITVGAPPIARPDTASTRQDVTVSVNVLSNDSPGTDAKLDAATVVLRSAVLRGGDWGKTLTVPGQGTYTVQPTGMIVFDPVPAFRGKAHPVKYQVTDSHRSTASSTLAVTVVAIDPFTVDDSGITPFNRPITVNVLANDEPGDPSAPLVPASLLLKDPADGGYRKQVTQPKEGTYVVGEGGAITFSPAKDYQGVTTPATYRVADDNGTTAEGLLFLTVGKGPQAKPDTATTKQNVKVTVDPLGNDVPGTDAQLEKASVRMFGTDRAWGRRVTVAGQGTFEVDEVTGKITFTPVRSYSGPSSVSYQVRDTSGNEAAATLTVTVDAIVPTPVNDAATTAYDSALTVDVLANDKPGDPTAPLVPGSVRLVDAATGDPVPSVQVAGQGTYTAQPDGGVRFAPVPGWTGAATPVSYQVADRNGTTATAMLTMTVGARPVARPDVVETKQARSVTIDPLTNDRAGAGASLDPASVLLVDPRGDLVDRLTVPGQGAYVVAGGKLTVTPDRRFTGSATPVRYEVKDTNRNAARSTVSVTVVPVRPMAADDEARTAYGVPVVLRVLANDKAGDPSAPLTVTSVLLRDPVDSKEKTAVTVAGEGTFTAKPDGTVAFAPAKGFTGTTRAITYRITDANGTSDTARMEVTVDGPLGAKAAADRGTGTPDNPVVVNPLLNDAPTDGAEWDRASVCLRTDSATCAKRVEVAGTGVWTVGTAGTIQLVPAPGFRGTAKQLYRVADTNGVTVESHVKVTVGARPAPAITPVAASGPLPDTGGPPVMLLTLGTLLAALGVTLLTVAYRSRRQ</sequence>
<feature type="domain" description="GEVED" evidence="5">
    <location>
        <begin position="324"/>
        <end position="398"/>
    </location>
</feature>
<evidence type="ECO:0000259" key="4">
    <source>
        <dbReference type="Pfam" id="PF19076"/>
    </source>
</evidence>
<feature type="domain" description="CshA" evidence="4">
    <location>
        <begin position="1576"/>
        <end position="1675"/>
    </location>
</feature>
<accession>A0A561B2Z0</accession>
<proteinExistence type="predicted"/>
<dbReference type="Pfam" id="PF19076">
    <property type="entry name" value="CshA_repeat"/>
    <property type="match status" value="13"/>
</dbReference>
<feature type="domain" description="CshA" evidence="4">
    <location>
        <begin position="830"/>
        <end position="934"/>
    </location>
</feature>
<evidence type="ECO:0000256" key="3">
    <source>
        <dbReference type="SAM" id="SignalP"/>
    </source>
</evidence>
<keyword evidence="7" id="KW-1185">Reference proteome</keyword>
<keyword evidence="2" id="KW-0472">Membrane</keyword>
<feature type="domain" description="CshA" evidence="4">
    <location>
        <begin position="939"/>
        <end position="1041"/>
    </location>
</feature>
<evidence type="ECO:0000313" key="7">
    <source>
        <dbReference type="Proteomes" id="UP000318380"/>
    </source>
</evidence>
<feature type="domain" description="CshA" evidence="4">
    <location>
        <begin position="725"/>
        <end position="827"/>
    </location>
</feature>
<feature type="chain" id="PRO_5021842561" evidence="3">
    <location>
        <begin position="27"/>
        <end position="1938"/>
    </location>
</feature>
<dbReference type="Proteomes" id="UP000318380">
    <property type="component" value="Unassembled WGS sequence"/>
</dbReference>
<dbReference type="InterPro" id="IPR026395">
    <property type="entry name" value="CshA_fibril"/>
</dbReference>
<feature type="domain" description="CshA" evidence="4">
    <location>
        <begin position="1677"/>
        <end position="1782"/>
    </location>
</feature>
<dbReference type="RefSeq" id="WP_145814397.1">
    <property type="nucleotide sequence ID" value="NZ_VIVK01000003.1"/>
</dbReference>
<feature type="domain" description="CshA" evidence="4">
    <location>
        <begin position="1365"/>
        <end position="1465"/>
    </location>
</feature>
<keyword evidence="2" id="KW-0812">Transmembrane</keyword>
<keyword evidence="2" id="KW-1133">Transmembrane helix</keyword>
<feature type="domain" description="CshA" evidence="4">
    <location>
        <begin position="1044"/>
        <end position="1147"/>
    </location>
</feature>
<evidence type="ECO:0000256" key="2">
    <source>
        <dbReference type="SAM" id="Phobius"/>
    </source>
</evidence>
<feature type="signal peptide" evidence="3">
    <location>
        <begin position="1"/>
        <end position="26"/>
    </location>
</feature>
<evidence type="ECO:0000256" key="1">
    <source>
        <dbReference type="SAM" id="MobiDB-lite"/>
    </source>
</evidence>
<dbReference type="InterPro" id="IPR045474">
    <property type="entry name" value="GEVED"/>
</dbReference>
<name>A0A561B2Z0_9ACTN</name>
<feature type="domain" description="CshA" evidence="4">
    <location>
        <begin position="1283"/>
        <end position="1356"/>
    </location>
</feature>
<evidence type="ECO:0000259" key="5">
    <source>
        <dbReference type="Pfam" id="PF20009"/>
    </source>
</evidence>
<feature type="transmembrane region" description="Helical" evidence="2">
    <location>
        <begin position="1912"/>
        <end position="1933"/>
    </location>
</feature>
<protein>
    <submittedName>
        <fullName evidence="6">CshA-type fibril repeat protein</fullName>
    </submittedName>
</protein>
<feature type="domain" description="CshA" evidence="4">
    <location>
        <begin position="643"/>
        <end position="718"/>
    </location>
</feature>
<dbReference type="Pfam" id="PF17963">
    <property type="entry name" value="Big_9"/>
    <property type="match status" value="1"/>
</dbReference>
<dbReference type="Pfam" id="PF20009">
    <property type="entry name" value="GEVED"/>
    <property type="match status" value="1"/>
</dbReference>
<feature type="domain" description="CshA" evidence="4">
    <location>
        <begin position="511"/>
        <end position="613"/>
    </location>
</feature>
<feature type="domain" description="CshA" evidence="4">
    <location>
        <begin position="1469"/>
        <end position="1572"/>
    </location>
</feature>